<dbReference type="InterPro" id="IPR000792">
    <property type="entry name" value="Tscrpt_reg_LuxR_C"/>
</dbReference>
<dbReference type="GO" id="GO:0003677">
    <property type="term" value="F:DNA binding"/>
    <property type="evidence" value="ECO:0007669"/>
    <property type="project" value="UniProtKB-KW"/>
</dbReference>
<dbReference type="CDD" id="cd06170">
    <property type="entry name" value="LuxR_C_like"/>
    <property type="match status" value="1"/>
</dbReference>
<feature type="region of interest" description="Disordered" evidence="2">
    <location>
        <begin position="239"/>
        <end position="276"/>
    </location>
</feature>
<evidence type="ECO:0000259" key="3">
    <source>
        <dbReference type="PROSITE" id="PS50043"/>
    </source>
</evidence>
<dbReference type="PRINTS" id="PR00038">
    <property type="entry name" value="HTHLUXR"/>
</dbReference>
<keyword evidence="5" id="KW-1185">Reference proteome</keyword>
<comment type="caution">
    <text evidence="4">The sequence shown here is derived from an EMBL/GenBank/DDBJ whole genome shotgun (WGS) entry which is preliminary data.</text>
</comment>
<feature type="domain" description="HTH luxR-type" evidence="3">
    <location>
        <begin position="176"/>
        <end position="241"/>
    </location>
</feature>
<sequence>MIGAVFRRPRAAALTAPWELSMSLIERPPAVLDAIVVHRNPLLRAGIAVALAPFFRAHDTGEDGLPPGFPSLGADDPGAGGRSVRLVIADHEGALQSLAGAPRRGGAGLAPGGLPEPKWLVVSPVTHGGRVRHAMAAGVLGYVHAACALEELRDAARAVAAGRRYLCRTAAGAVAEGWLGDELTPRERDVLRMLCLGLDNKSIGLRLGVAAGTVKTHVKTLLQKLGARSRTQAATEALRRGLLDDEPVADDPVPLPMRPPRGAAQGLYGLRSLPAA</sequence>
<dbReference type="Pfam" id="PF00196">
    <property type="entry name" value="GerE"/>
    <property type="match status" value="1"/>
</dbReference>
<organism evidence="4 5">
    <name type="scientific">Roseateles chitinivorans</name>
    <dbReference type="NCBI Taxonomy" id="2917965"/>
    <lineage>
        <taxon>Bacteria</taxon>
        <taxon>Pseudomonadati</taxon>
        <taxon>Pseudomonadota</taxon>
        <taxon>Betaproteobacteria</taxon>
        <taxon>Burkholderiales</taxon>
        <taxon>Sphaerotilaceae</taxon>
        <taxon>Roseateles</taxon>
    </lineage>
</organism>
<protein>
    <recommendedName>
        <fullName evidence="3">HTH luxR-type domain-containing protein</fullName>
    </recommendedName>
</protein>
<dbReference type="SMART" id="SM00421">
    <property type="entry name" value="HTH_LUXR"/>
    <property type="match status" value="1"/>
</dbReference>
<accession>A0A2G9CEV0</accession>
<dbReference type="SUPFAM" id="SSF46894">
    <property type="entry name" value="C-terminal effector domain of the bipartite response regulators"/>
    <property type="match status" value="1"/>
</dbReference>
<evidence type="ECO:0000256" key="2">
    <source>
        <dbReference type="SAM" id="MobiDB-lite"/>
    </source>
</evidence>
<evidence type="ECO:0000313" key="5">
    <source>
        <dbReference type="Proteomes" id="UP000231501"/>
    </source>
</evidence>
<evidence type="ECO:0000256" key="1">
    <source>
        <dbReference type="ARBA" id="ARBA00023125"/>
    </source>
</evidence>
<dbReference type="PROSITE" id="PS50043">
    <property type="entry name" value="HTH_LUXR_2"/>
    <property type="match status" value="1"/>
</dbReference>
<dbReference type="InterPro" id="IPR039420">
    <property type="entry name" value="WalR-like"/>
</dbReference>
<dbReference type="PANTHER" id="PTHR43214">
    <property type="entry name" value="TWO-COMPONENT RESPONSE REGULATOR"/>
    <property type="match status" value="1"/>
</dbReference>
<name>A0A2G9CEV0_9BURK</name>
<proteinExistence type="predicted"/>
<dbReference type="InterPro" id="IPR016032">
    <property type="entry name" value="Sig_transdc_resp-reg_C-effctor"/>
</dbReference>
<dbReference type="AlphaFoldDB" id="A0A2G9CEV0"/>
<gene>
    <name evidence="4" type="ORF">CS062_02930</name>
</gene>
<reference evidence="4 5" key="1">
    <citation type="submission" date="2017-11" db="EMBL/GenBank/DDBJ databases">
        <title>Draft genome sequence of Mitsuaria sp. HWN-4.</title>
        <authorList>
            <person name="Gundlapally S.R."/>
        </authorList>
    </citation>
    <scope>NUCLEOTIDE SEQUENCE [LARGE SCALE GENOMIC DNA]</scope>
    <source>
        <strain evidence="4 5">HWN-4</strain>
    </source>
</reference>
<keyword evidence="1" id="KW-0238">DNA-binding</keyword>
<dbReference type="GO" id="GO:0006355">
    <property type="term" value="P:regulation of DNA-templated transcription"/>
    <property type="evidence" value="ECO:0007669"/>
    <property type="project" value="InterPro"/>
</dbReference>
<evidence type="ECO:0000313" key="4">
    <source>
        <dbReference type="EMBL" id="PIM54852.1"/>
    </source>
</evidence>
<dbReference type="Gene3D" id="3.40.50.2300">
    <property type="match status" value="1"/>
</dbReference>
<dbReference type="Proteomes" id="UP000231501">
    <property type="component" value="Unassembled WGS sequence"/>
</dbReference>
<dbReference type="EMBL" id="PEOG01000007">
    <property type="protein sequence ID" value="PIM54852.1"/>
    <property type="molecule type" value="Genomic_DNA"/>
</dbReference>